<reference evidence="13" key="1">
    <citation type="journal article" date="2020" name="mSystems">
        <title>Genome- and Community-Level Interaction Insights into Carbon Utilization and Element Cycling Functions of Hydrothermarchaeota in Hydrothermal Sediment.</title>
        <authorList>
            <person name="Zhou Z."/>
            <person name="Liu Y."/>
            <person name="Xu W."/>
            <person name="Pan J."/>
            <person name="Luo Z.H."/>
            <person name="Li M."/>
        </authorList>
    </citation>
    <scope>NUCLEOTIDE SEQUENCE [LARGE SCALE GENOMIC DNA]</scope>
    <source>
        <strain evidence="13">SpSt-757</strain>
    </source>
</reference>
<keyword evidence="5" id="KW-0479">Metal-binding</keyword>
<proteinExistence type="inferred from homology"/>
<dbReference type="Gene3D" id="3.50.30.10">
    <property type="entry name" value="Phosphohistidine domain"/>
    <property type="match status" value="1"/>
</dbReference>
<dbReference type="Pfam" id="PF02896">
    <property type="entry name" value="PEP-utilizers_C"/>
    <property type="match status" value="1"/>
</dbReference>
<dbReference type="PANTHER" id="PTHR46244">
    <property type="entry name" value="PHOSPHOENOLPYRUVATE-PROTEIN PHOSPHOTRANSFERASE"/>
    <property type="match status" value="1"/>
</dbReference>
<evidence type="ECO:0000256" key="6">
    <source>
        <dbReference type="ARBA" id="ARBA00022777"/>
    </source>
</evidence>
<evidence type="ECO:0000256" key="7">
    <source>
        <dbReference type="ARBA" id="ARBA00022842"/>
    </source>
</evidence>
<dbReference type="InterPro" id="IPR015813">
    <property type="entry name" value="Pyrv/PenolPyrv_kinase-like_dom"/>
</dbReference>
<evidence type="ECO:0000256" key="8">
    <source>
        <dbReference type="ARBA" id="ARBA00033235"/>
    </source>
</evidence>
<evidence type="ECO:0000256" key="9">
    <source>
        <dbReference type="SAM" id="Coils"/>
    </source>
</evidence>
<organism evidence="13">
    <name type="scientific">candidate division CPR3 bacterium</name>
    <dbReference type="NCBI Taxonomy" id="2268181"/>
    <lineage>
        <taxon>Bacteria</taxon>
        <taxon>Bacteria division CPR3</taxon>
    </lineage>
</organism>
<keyword evidence="4 13" id="KW-0808">Transferase</keyword>
<sequence>MRKDSVKSSQELKLKGIPISPGILIAPVKVIRKEKVKIKEKILRSDTEIEEEINKFLNGIEELKRVLLDLRRETQEQNLKVLLDVQIAILSDQDMQRDVITYIRNKRRNAESAILYVLNLKKEALSKQESSYFAERARELERLAWDLISVINKSYTIADYNFDGIIVVESLSIEEALRIIKSSVKGVITEKGGRTEHSAIILRNFKIPAVFGIERITRLVDDNDIVILDGGRGVVILNPMESTLQRYHLIKEGYERYESELVSEKELPAITTDGKEIGLFANIDVPEEVDELLKTGKYGIGLFRTEMIFREYAENEEAQYKIYLEIAKKIYPNSVTIRAFDIGGDKLYSDYQEENPFLGLRGIRVLLDEPAIFEKQIRAVIRANELSNIRFMLPMVATVEEVVEAKKLFIQAKKMLEKEYQKVNQPRFGVMIEIPSAVLLLEHIADIVDFVSIGTNDLTQ</sequence>
<dbReference type="GO" id="GO:0009401">
    <property type="term" value="P:phosphoenolpyruvate-dependent sugar phosphotransferase system"/>
    <property type="evidence" value="ECO:0007669"/>
    <property type="project" value="InterPro"/>
</dbReference>
<dbReference type="Gene3D" id="1.10.274.10">
    <property type="entry name" value="PtsI, HPr-binding domain"/>
    <property type="match status" value="1"/>
</dbReference>
<evidence type="ECO:0000256" key="4">
    <source>
        <dbReference type="ARBA" id="ARBA00022679"/>
    </source>
</evidence>
<evidence type="ECO:0000256" key="1">
    <source>
        <dbReference type="ARBA" id="ARBA00001946"/>
    </source>
</evidence>
<evidence type="ECO:0000313" key="13">
    <source>
        <dbReference type="EMBL" id="HFZ08972.1"/>
    </source>
</evidence>
<dbReference type="InterPro" id="IPR036618">
    <property type="entry name" value="PtsI_HPr-bd_sf"/>
</dbReference>
<gene>
    <name evidence="13" type="ORF">ENV41_02425</name>
</gene>
<dbReference type="GO" id="GO:0046872">
    <property type="term" value="F:metal ion binding"/>
    <property type="evidence" value="ECO:0007669"/>
    <property type="project" value="UniProtKB-KW"/>
</dbReference>
<dbReference type="SUPFAM" id="SSF51621">
    <property type="entry name" value="Phosphoenolpyruvate/pyruvate domain"/>
    <property type="match status" value="1"/>
</dbReference>
<dbReference type="InterPro" id="IPR008731">
    <property type="entry name" value="PTS_EIN"/>
</dbReference>
<protein>
    <recommendedName>
        <fullName evidence="3">Phosphoenolpyruvate-protein phosphotransferase</fullName>
    </recommendedName>
    <alternativeName>
        <fullName evidence="8">Phosphotransferase system, enzyme I</fullName>
    </alternativeName>
</protein>
<dbReference type="Pfam" id="PF00391">
    <property type="entry name" value="PEP-utilizers"/>
    <property type="match status" value="1"/>
</dbReference>
<dbReference type="InterPro" id="IPR050499">
    <property type="entry name" value="PEP-utilizing_PTS_enzyme"/>
</dbReference>
<evidence type="ECO:0000259" key="10">
    <source>
        <dbReference type="Pfam" id="PF00391"/>
    </source>
</evidence>
<evidence type="ECO:0000259" key="11">
    <source>
        <dbReference type="Pfam" id="PF02896"/>
    </source>
</evidence>
<feature type="domain" description="PEP-utilising enzyme mobile" evidence="10">
    <location>
        <begin position="164"/>
        <end position="233"/>
    </location>
</feature>
<comment type="caution">
    <text evidence="13">The sequence shown here is derived from an EMBL/GenBank/DDBJ whole genome shotgun (WGS) entry which is preliminary data.</text>
</comment>
<dbReference type="InterPro" id="IPR040442">
    <property type="entry name" value="Pyrv_kinase-like_dom_sf"/>
</dbReference>
<dbReference type="Gene3D" id="3.20.20.60">
    <property type="entry name" value="Phosphoenolpyruvate-binding domains"/>
    <property type="match status" value="1"/>
</dbReference>
<keyword evidence="6" id="KW-0418">Kinase</keyword>
<dbReference type="PANTHER" id="PTHR46244:SF3">
    <property type="entry name" value="PHOSPHOENOLPYRUVATE-PROTEIN PHOSPHOTRANSFERASE"/>
    <property type="match status" value="1"/>
</dbReference>
<comment type="similarity">
    <text evidence="2">Belongs to the PEP-utilizing enzyme family.</text>
</comment>
<evidence type="ECO:0000256" key="3">
    <source>
        <dbReference type="ARBA" id="ARBA00016544"/>
    </source>
</evidence>
<comment type="cofactor">
    <cofactor evidence="1">
        <name>Mg(2+)</name>
        <dbReference type="ChEBI" id="CHEBI:18420"/>
    </cofactor>
</comment>
<evidence type="ECO:0000256" key="5">
    <source>
        <dbReference type="ARBA" id="ARBA00022723"/>
    </source>
</evidence>
<keyword evidence="13" id="KW-0670">Pyruvate</keyword>
<dbReference type="InterPro" id="IPR000121">
    <property type="entry name" value="PEP_util_C"/>
</dbReference>
<keyword evidence="7" id="KW-0460">Magnesium</keyword>
<dbReference type="Pfam" id="PF05524">
    <property type="entry name" value="PEP-utilisers_N"/>
    <property type="match status" value="1"/>
</dbReference>
<dbReference type="SUPFAM" id="SSF52009">
    <property type="entry name" value="Phosphohistidine domain"/>
    <property type="match status" value="1"/>
</dbReference>
<dbReference type="InterPro" id="IPR008279">
    <property type="entry name" value="PEP-util_enz_mobile_dom"/>
</dbReference>
<evidence type="ECO:0000256" key="2">
    <source>
        <dbReference type="ARBA" id="ARBA00007837"/>
    </source>
</evidence>
<dbReference type="GO" id="GO:0016301">
    <property type="term" value="F:kinase activity"/>
    <property type="evidence" value="ECO:0007669"/>
    <property type="project" value="UniProtKB-KW"/>
</dbReference>
<keyword evidence="9" id="KW-0175">Coiled coil</keyword>
<evidence type="ECO:0000259" key="12">
    <source>
        <dbReference type="Pfam" id="PF05524"/>
    </source>
</evidence>
<dbReference type="AlphaFoldDB" id="A0A7V3J9R8"/>
<feature type="domain" description="Phosphotransferase system enzyme I N-terminal" evidence="12">
    <location>
        <begin position="15"/>
        <end position="136"/>
    </location>
</feature>
<accession>A0A7V3J9R8</accession>
<name>A0A7V3J9R8_UNCC3</name>
<dbReference type="InterPro" id="IPR036637">
    <property type="entry name" value="Phosphohistidine_dom_sf"/>
</dbReference>
<feature type="domain" description="PEP-utilising enzyme C-terminal" evidence="11">
    <location>
        <begin position="263"/>
        <end position="460"/>
    </location>
</feature>
<feature type="coiled-coil region" evidence="9">
    <location>
        <begin position="53"/>
        <end position="80"/>
    </location>
</feature>
<dbReference type="EMBL" id="DTGG01000078">
    <property type="protein sequence ID" value="HFZ08972.1"/>
    <property type="molecule type" value="Genomic_DNA"/>
</dbReference>
<dbReference type="SUPFAM" id="SSF47831">
    <property type="entry name" value="Enzyme I of the PEP:sugar phosphotransferase system HPr-binding (sub)domain"/>
    <property type="match status" value="1"/>
</dbReference>